<reference evidence="2" key="1">
    <citation type="submission" date="2023-03" db="EMBL/GenBank/DDBJ databases">
        <title>Massive genome expansion in bonnet fungi (Mycena s.s.) driven by repeated elements and novel gene families across ecological guilds.</title>
        <authorList>
            <consortium name="Lawrence Berkeley National Laboratory"/>
            <person name="Harder C.B."/>
            <person name="Miyauchi S."/>
            <person name="Viragh M."/>
            <person name="Kuo A."/>
            <person name="Thoen E."/>
            <person name="Andreopoulos B."/>
            <person name="Lu D."/>
            <person name="Skrede I."/>
            <person name="Drula E."/>
            <person name="Henrissat B."/>
            <person name="Morin E."/>
            <person name="Kohler A."/>
            <person name="Barry K."/>
            <person name="LaButti K."/>
            <person name="Morin E."/>
            <person name="Salamov A."/>
            <person name="Lipzen A."/>
            <person name="Mereny Z."/>
            <person name="Hegedus B."/>
            <person name="Baldrian P."/>
            <person name="Stursova M."/>
            <person name="Weitz H."/>
            <person name="Taylor A."/>
            <person name="Grigoriev I.V."/>
            <person name="Nagy L.G."/>
            <person name="Martin F."/>
            <person name="Kauserud H."/>
        </authorList>
    </citation>
    <scope>NUCLEOTIDE SEQUENCE</scope>
    <source>
        <strain evidence="2">CBHHK200</strain>
    </source>
</reference>
<evidence type="ECO:0000313" key="3">
    <source>
        <dbReference type="Proteomes" id="UP001218188"/>
    </source>
</evidence>
<feature type="region of interest" description="Disordered" evidence="1">
    <location>
        <begin position="57"/>
        <end position="108"/>
    </location>
</feature>
<proteinExistence type="predicted"/>
<evidence type="ECO:0000256" key="1">
    <source>
        <dbReference type="SAM" id="MobiDB-lite"/>
    </source>
</evidence>
<dbReference type="EMBL" id="JARJCM010000092">
    <property type="protein sequence ID" value="KAJ7030319.1"/>
    <property type="molecule type" value="Genomic_DNA"/>
</dbReference>
<organism evidence="2 3">
    <name type="scientific">Mycena alexandri</name>
    <dbReference type="NCBI Taxonomy" id="1745969"/>
    <lineage>
        <taxon>Eukaryota</taxon>
        <taxon>Fungi</taxon>
        <taxon>Dikarya</taxon>
        <taxon>Basidiomycota</taxon>
        <taxon>Agaricomycotina</taxon>
        <taxon>Agaricomycetes</taxon>
        <taxon>Agaricomycetidae</taxon>
        <taxon>Agaricales</taxon>
        <taxon>Marasmiineae</taxon>
        <taxon>Mycenaceae</taxon>
        <taxon>Mycena</taxon>
    </lineage>
</organism>
<dbReference type="Proteomes" id="UP001218188">
    <property type="component" value="Unassembled WGS sequence"/>
</dbReference>
<sequence>MVLRSPVSVASTASSRTFFLTVLRALVSVFVHRLRSRVYVDGYYARRGHSLLSLALVPPPSRRPSSQSSSSSTIPPSSFLLPPSSLTPPPASSSAFPPKPRQAQHPPALEMTHRHLPRAWVHERREHRARPEAETIQNVIDVRPLKLQNKLAPFCLLRGRQRLVVRTSAIALKRARCANSENGLNKL</sequence>
<evidence type="ECO:0000313" key="2">
    <source>
        <dbReference type="EMBL" id="KAJ7030319.1"/>
    </source>
</evidence>
<feature type="compositionally biased region" description="Low complexity" evidence="1">
    <location>
        <begin position="63"/>
        <end position="84"/>
    </location>
</feature>
<accession>A0AAD6SM11</accession>
<comment type="caution">
    <text evidence="2">The sequence shown here is derived from an EMBL/GenBank/DDBJ whole genome shotgun (WGS) entry which is preliminary data.</text>
</comment>
<dbReference type="AlphaFoldDB" id="A0AAD6SM11"/>
<gene>
    <name evidence="2" type="ORF">C8F04DRAFT_1264088</name>
</gene>
<keyword evidence="3" id="KW-1185">Reference proteome</keyword>
<name>A0AAD6SM11_9AGAR</name>
<protein>
    <submittedName>
        <fullName evidence="2">Uncharacterized protein</fullName>
    </submittedName>
</protein>